<feature type="domain" description="F-box" evidence="1">
    <location>
        <begin position="141"/>
        <end position="188"/>
    </location>
</feature>
<organism evidence="2 3">
    <name type="scientific">Ascobolus immersus RN42</name>
    <dbReference type="NCBI Taxonomy" id="1160509"/>
    <lineage>
        <taxon>Eukaryota</taxon>
        <taxon>Fungi</taxon>
        <taxon>Dikarya</taxon>
        <taxon>Ascomycota</taxon>
        <taxon>Pezizomycotina</taxon>
        <taxon>Pezizomycetes</taxon>
        <taxon>Pezizales</taxon>
        <taxon>Ascobolaceae</taxon>
        <taxon>Ascobolus</taxon>
    </lineage>
</organism>
<dbReference type="EMBL" id="ML119683">
    <property type="protein sequence ID" value="RPA80962.1"/>
    <property type="molecule type" value="Genomic_DNA"/>
</dbReference>
<evidence type="ECO:0000313" key="2">
    <source>
        <dbReference type="EMBL" id="RPA80962.1"/>
    </source>
</evidence>
<dbReference type="OrthoDB" id="5281164at2759"/>
<evidence type="ECO:0000313" key="3">
    <source>
        <dbReference type="Proteomes" id="UP000275078"/>
    </source>
</evidence>
<dbReference type="Proteomes" id="UP000275078">
    <property type="component" value="Unassembled WGS sequence"/>
</dbReference>
<dbReference type="PROSITE" id="PS50181">
    <property type="entry name" value="FBOX"/>
    <property type="match status" value="2"/>
</dbReference>
<feature type="domain" description="F-box" evidence="1">
    <location>
        <begin position="13"/>
        <end position="60"/>
    </location>
</feature>
<dbReference type="InterPro" id="IPR036047">
    <property type="entry name" value="F-box-like_dom_sf"/>
</dbReference>
<dbReference type="SUPFAM" id="SSF81383">
    <property type="entry name" value="F-box domain"/>
    <property type="match status" value="1"/>
</dbReference>
<dbReference type="AlphaFoldDB" id="A0A3N4I4C9"/>
<proteinExistence type="predicted"/>
<name>A0A3N4I4C9_ASCIM</name>
<keyword evidence="3" id="KW-1185">Reference proteome</keyword>
<evidence type="ECO:0000259" key="1">
    <source>
        <dbReference type="PROSITE" id="PS50181"/>
    </source>
</evidence>
<gene>
    <name evidence="2" type="ORF">BJ508DRAFT_326810</name>
</gene>
<dbReference type="InterPro" id="IPR001810">
    <property type="entry name" value="F-box_dom"/>
</dbReference>
<accession>A0A3N4I4C9</accession>
<reference evidence="2 3" key="1">
    <citation type="journal article" date="2018" name="Nat. Ecol. Evol.">
        <title>Pezizomycetes genomes reveal the molecular basis of ectomycorrhizal truffle lifestyle.</title>
        <authorList>
            <person name="Murat C."/>
            <person name="Payen T."/>
            <person name="Noel B."/>
            <person name="Kuo A."/>
            <person name="Morin E."/>
            <person name="Chen J."/>
            <person name="Kohler A."/>
            <person name="Krizsan K."/>
            <person name="Balestrini R."/>
            <person name="Da Silva C."/>
            <person name="Montanini B."/>
            <person name="Hainaut M."/>
            <person name="Levati E."/>
            <person name="Barry K.W."/>
            <person name="Belfiori B."/>
            <person name="Cichocki N."/>
            <person name="Clum A."/>
            <person name="Dockter R.B."/>
            <person name="Fauchery L."/>
            <person name="Guy J."/>
            <person name="Iotti M."/>
            <person name="Le Tacon F."/>
            <person name="Lindquist E.A."/>
            <person name="Lipzen A."/>
            <person name="Malagnac F."/>
            <person name="Mello A."/>
            <person name="Molinier V."/>
            <person name="Miyauchi S."/>
            <person name="Poulain J."/>
            <person name="Riccioni C."/>
            <person name="Rubini A."/>
            <person name="Sitrit Y."/>
            <person name="Splivallo R."/>
            <person name="Traeger S."/>
            <person name="Wang M."/>
            <person name="Zifcakova L."/>
            <person name="Wipf D."/>
            <person name="Zambonelli A."/>
            <person name="Paolocci F."/>
            <person name="Nowrousian M."/>
            <person name="Ottonello S."/>
            <person name="Baldrian P."/>
            <person name="Spatafora J.W."/>
            <person name="Henrissat B."/>
            <person name="Nagy L.G."/>
            <person name="Aury J.M."/>
            <person name="Wincker P."/>
            <person name="Grigoriev I.V."/>
            <person name="Bonfante P."/>
            <person name="Martin F.M."/>
        </authorList>
    </citation>
    <scope>NUCLEOTIDE SEQUENCE [LARGE SCALE GENOMIC DNA]</scope>
    <source>
        <strain evidence="2 3">RN42</strain>
    </source>
</reference>
<protein>
    <recommendedName>
        <fullName evidence="1">F-box domain-containing protein</fullName>
    </recommendedName>
</protein>
<sequence length="325" mass="37850">MASIGKSSDPIVPFRLTDLPPELRLDFYEQCTAFTLLHLSHTNRMFRYEIISRPKIYANSPGFKDWKWAGEKYNPRAFALRSRFKLSDGVHYLKMSYISHITDGIERAYAEKLMMRYLWDATEESNLITAMRESPSSLDDTFELFDLPAELRLEIYDLCSAFSLLILTHVCRSFRYEILSRPKIYANSDGYAEAHKERAMKSNLRVRKLEPLVHGNALLMKYIDHISDPKERAYAEKLMENHIRGRNGDRLVFSSLGTCPSRFKCWSVCGRGGEKGCGFFRWEETRRKDVPYLQSHKCSRCELGIVKPLIRPRLPVPVYMFMQGT</sequence>